<dbReference type="AlphaFoldDB" id="A0A4P9ZXE7"/>
<organism evidence="3 4">
    <name type="scientific">Dimargaris cristalligena</name>
    <dbReference type="NCBI Taxonomy" id="215637"/>
    <lineage>
        <taxon>Eukaryota</taxon>
        <taxon>Fungi</taxon>
        <taxon>Fungi incertae sedis</taxon>
        <taxon>Zoopagomycota</taxon>
        <taxon>Kickxellomycotina</taxon>
        <taxon>Dimargaritomycetes</taxon>
        <taxon>Dimargaritales</taxon>
        <taxon>Dimargaritaceae</taxon>
        <taxon>Dimargaris</taxon>
    </lineage>
</organism>
<evidence type="ECO:0000313" key="4">
    <source>
        <dbReference type="Proteomes" id="UP000268162"/>
    </source>
</evidence>
<dbReference type="EMBL" id="ML002503">
    <property type="protein sequence ID" value="RKP37380.1"/>
    <property type="molecule type" value="Genomic_DNA"/>
</dbReference>
<reference evidence="4" key="1">
    <citation type="journal article" date="2018" name="Nat. Microbiol.">
        <title>Leveraging single-cell genomics to expand the fungal tree of life.</title>
        <authorList>
            <person name="Ahrendt S.R."/>
            <person name="Quandt C.A."/>
            <person name="Ciobanu D."/>
            <person name="Clum A."/>
            <person name="Salamov A."/>
            <person name="Andreopoulos B."/>
            <person name="Cheng J.F."/>
            <person name="Woyke T."/>
            <person name="Pelin A."/>
            <person name="Henrissat B."/>
            <person name="Reynolds N.K."/>
            <person name="Benny G.L."/>
            <person name="Smith M.E."/>
            <person name="James T.Y."/>
            <person name="Grigoriev I.V."/>
        </authorList>
    </citation>
    <scope>NUCLEOTIDE SEQUENCE [LARGE SCALE GENOMIC DNA]</scope>
    <source>
        <strain evidence="4">RSA 468</strain>
    </source>
</reference>
<feature type="compositionally biased region" description="Polar residues" evidence="1">
    <location>
        <begin position="174"/>
        <end position="191"/>
    </location>
</feature>
<feature type="region of interest" description="Disordered" evidence="1">
    <location>
        <begin position="156"/>
        <end position="191"/>
    </location>
</feature>
<proteinExistence type="predicted"/>
<keyword evidence="4" id="KW-1185">Reference proteome</keyword>
<protein>
    <submittedName>
        <fullName evidence="3">Uncharacterized protein</fullName>
    </submittedName>
</protein>
<feature type="chain" id="PRO_5020284293" evidence="2">
    <location>
        <begin position="21"/>
        <end position="270"/>
    </location>
</feature>
<sequence length="270" mass="29878">MVHHLFPVAGLVLVWQLTIGLDLAFSLPNTGQYTPTQSDYLVDDNTLYNNDHHPYVHNPIDQEIWPRGSGMVNNDIQQSPLVSTYWPPYTNPKDAYPWLDKLSQSVIPNTMGNEQQEQQWQQQHEYNEPLFNSDIHLSIPDESKASAALVDGAYGPKNANQPPLKPQVVGTKSKPGTRSTPEVTMSPNLGISSNFRVSMSPQLRTSSKSKFTMSLKQSLALCEIYSKWAFPSGQGLGQGSSAVHNRPLNSAPPCKVCSIRGCVGQRMVDS</sequence>
<gene>
    <name evidence="3" type="ORF">BJ085DRAFT_31093</name>
</gene>
<name>A0A4P9ZXE7_9FUNG</name>
<evidence type="ECO:0000313" key="3">
    <source>
        <dbReference type="EMBL" id="RKP37380.1"/>
    </source>
</evidence>
<feature type="signal peptide" evidence="2">
    <location>
        <begin position="1"/>
        <end position="20"/>
    </location>
</feature>
<evidence type="ECO:0000256" key="1">
    <source>
        <dbReference type="SAM" id="MobiDB-lite"/>
    </source>
</evidence>
<dbReference type="Proteomes" id="UP000268162">
    <property type="component" value="Unassembled WGS sequence"/>
</dbReference>
<accession>A0A4P9ZXE7</accession>
<keyword evidence="2" id="KW-0732">Signal</keyword>
<evidence type="ECO:0000256" key="2">
    <source>
        <dbReference type="SAM" id="SignalP"/>
    </source>
</evidence>